<evidence type="ECO:0000313" key="3">
    <source>
        <dbReference type="Proteomes" id="UP000004221"/>
    </source>
</evidence>
<dbReference type="EMBL" id="CAGS01000030">
    <property type="protein sequence ID" value="CCF82517.1"/>
    <property type="molecule type" value="Genomic_DNA"/>
</dbReference>
<name>I4ECV5_9BACT</name>
<dbReference type="InterPro" id="IPR035897">
    <property type="entry name" value="Toll_tir_struct_dom_sf"/>
</dbReference>
<dbReference type="Gene3D" id="3.40.50.10140">
    <property type="entry name" value="Toll/interleukin-1 receptor homology (TIR) domain"/>
    <property type="match status" value="1"/>
</dbReference>
<dbReference type="SUPFAM" id="SSF52200">
    <property type="entry name" value="Toll/Interleukin receptor TIR domain"/>
    <property type="match status" value="1"/>
</dbReference>
<accession>I4ECV5</accession>
<protein>
    <recommendedName>
        <fullName evidence="1">TIR domain-containing protein</fullName>
    </recommendedName>
</protein>
<dbReference type="PROSITE" id="PS50104">
    <property type="entry name" value="TIR"/>
    <property type="match status" value="1"/>
</dbReference>
<dbReference type="GO" id="GO:0007165">
    <property type="term" value="P:signal transduction"/>
    <property type="evidence" value="ECO:0007669"/>
    <property type="project" value="InterPro"/>
</dbReference>
<sequence>MVQGGLRIAVSGDVKEPGVAQVVGIERGIKQAKRTVIVLSEAYLVDHYADFENVLAQTMGIQEGTYRLLPVKIEPIDDCRLPLRLNMLTTLDLAHPHRASREFDRLVQALRGPLPG</sequence>
<gene>
    <name evidence="2" type="ORF">NITHO_1250001</name>
</gene>
<feature type="domain" description="TIR" evidence="1">
    <location>
        <begin position="1"/>
        <end position="110"/>
    </location>
</feature>
<proteinExistence type="predicted"/>
<dbReference type="Proteomes" id="UP000004221">
    <property type="component" value="Unassembled WGS sequence"/>
</dbReference>
<evidence type="ECO:0000313" key="2">
    <source>
        <dbReference type="EMBL" id="CCF82517.1"/>
    </source>
</evidence>
<dbReference type="AlphaFoldDB" id="I4ECV5"/>
<dbReference type="InterPro" id="IPR000157">
    <property type="entry name" value="TIR_dom"/>
</dbReference>
<reference evidence="2 3" key="1">
    <citation type="journal article" date="2012" name="ISME J.">
        <title>Nitrification expanded: discovery, physiology and genomics of a nitrite-oxidizing bacterium from the phylum Chloroflexi.</title>
        <authorList>
            <person name="Sorokin D.Y."/>
            <person name="Lucker S."/>
            <person name="Vejmelkova D."/>
            <person name="Kostrikina N.A."/>
            <person name="Kleerebezem R."/>
            <person name="Rijpstra W.I."/>
            <person name="Damste J.S."/>
            <person name="Le Paslier D."/>
            <person name="Muyzer G."/>
            <person name="Wagner M."/>
            <person name="van Loosdrecht M.C."/>
            <person name="Daims H."/>
        </authorList>
    </citation>
    <scope>NUCLEOTIDE SEQUENCE [LARGE SCALE GENOMIC DNA]</scope>
    <source>
        <strain evidence="3">none</strain>
    </source>
</reference>
<comment type="caution">
    <text evidence="2">The sequence shown here is derived from an EMBL/GenBank/DDBJ whole genome shotgun (WGS) entry which is preliminary data.</text>
</comment>
<keyword evidence="3" id="KW-1185">Reference proteome</keyword>
<evidence type="ECO:0000259" key="1">
    <source>
        <dbReference type="PROSITE" id="PS50104"/>
    </source>
</evidence>
<organism evidence="2 3">
    <name type="scientific">Nitrolancea hollandica Lb</name>
    <dbReference type="NCBI Taxonomy" id="1129897"/>
    <lineage>
        <taxon>Bacteria</taxon>
        <taxon>Pseudomonadati</taxon>
        <taxon>Thermomicrobiota</taxon>
        <taxon>Thermomicrobia</taxon>
        <taxon>Sphaerobacterales</taxon>
        <taxon>Sphaerobacterineae</taxon>
        <taxon>Sphaerobacteraceae</taxon>
        <taxon>Nitrolancea</taxon>
    </lineage>
</organism>
<dbReference type="Pfam" id="PF13676">
    <property type="entry name" value="TIR_2"/>
    <property type="match status" value="1"/>
</dbReference>